<evidence type="ECO:0000256" key="1">
    <source>
        <dbReference type="ARBA" id="ARBA00001052"/>
    </source>
</evidence>
<feature type="binding site" evidence="5">
    <location>
        <position position="176"/>
    </location>
    <ligand>
        <name>Zn(2+)</name>
        <dbReference type="ChEBI" id="CHEBI:29105"/>
    </ligand>
</feature>
<dbReference type="AlphaFoldDB" id="A0A401ZM48"/>
<keyword evidence="8" id="KW-1185">Reference proteome</keyword>
<evidence type="ECO:0000256" key="3">
    <source>
        <dbReference type="ARBA" id="ARBA00022563"/>
    </source>
</evidence>
<dbReference type="Gene3D" id="3.30.1130.10">
    <property type="match status" value="1"/>
</dbReference>
<dbReference type="GO" id="GO:0006729">
    <property type="term" value="P:tetrahydrobiopterin biosynthetic process"/>
    <property type="evidence" value="ECO:0007669"/>
    <property type="project" value="TreeGrafter"/>
</dbReference>
<accession>A0A401ZM48</accession>
<protein>
    <recommendedName>
        <fullName evidence="5">GTP cyclohydrolase 1</fullName>
        <ecNumber evidence="5">3.5.4.16</ecNumber>
    </recommendedName>
    <alternativeName>
        <fullName evidence="5">GTP cyclohydrolase I</fullName>
        <shortName evidence="5">GTP-CH-I</shortName>
    </alternativeName>
</protein>
<dbReference type="InterPro" id="IPR043134">
    <property type="entry name" value="GTP-CH-I_N"/>
</dbReference>
<keyword evidence="5" id="KW-0479">Metal-binding</keyword>
<dbReference type="Gene3D" id="1.10.286.10">
    <property type="match status" value="1"/>
</dbReference>
<organism evidence="7 8">
    <name type="scientific">Dictyobacter aurantiacus</name>
    <dbReference type="NCBI Taxonomy" id="1936993"/>
    <lineage>
        <taxon>Bacteria</taxon>
        <taxon>Bacillati</taxon>
        <taxon>Chloroflexota</taxon>
        <taxon>Ktedonobacteria</taxon>
        <taxon>Ktedonobacterales</taxon>
        <taxon>Dictyobacteraceae</taxon>
        <taxon>Dictyobacter</taxon>
    </lineage>
</organism>
<dbReference type="SUPFAM" id="SSF55620">
    <property type="entry name" value="Tetrahydrobiopterin biosynthesis enzymes-like"/>
    <property type="match status" value="1"/>
</dbReference>
<evidence type="ECO:0000256" key="2">
    <source>
        <dbReference type="ARBA" id="ARBA00005080"/>
    </source>
</evidence>
<comment type="catalytic activity">
    <reaction evidence="1 5">
        <text>GTP + H2O = 7,8-dihydroneopterin 3'-triphosphate + formate + H(+)</text>
        <dbReference type="Rhea" id="RHEA:17473"/>
        <dbReference type="ChEBI" id="CHEBI:15377"/>
        <dbReference type="ChEBI" id="CHEBI:15378"/>
        <dbReference type="ChEBI" id="CHEBI:15740"/>
        <dbReference type="ChEBI" id="CHEBI:37565"/>
        <dbReference type="ChEBI" id="CHEBI:58462"/>
        <dbReference type="EC" id="3.5.4.16"/>
    </reaction>
</comment>
<dbReference type="GO" id="GO:0046654">
    <property type="term" value="P:tetrahydrofolate biosynthetic process"/>
    <property type="evidence" value="ECO:0007669"/>
    <property type="project" value="UniProtKB-UniRule"/>
</dbReference>
<evidence type="ECO:0000313" key="8">
    <source>
        <dbReference type="Proteomes" id="UP000287224"/>
    </source>
</evidence>
<reference evidence="8" key="1">
    <citation type="submission" date="2018-12" db="EMBL/GenBank/DDBJ databases">
        <title>Tengunoibacter tsumagoiensis gen. nov., sp. nov., Dictyobacter kobayashii sp. nov., D. alpinus sp. nov., and D. joshuensis sp. nov. and description of Dictyobacteraceae fam. nov. within the order Ktedonobacterales isolated from Tengu-no-mugimeshi.</title>
        <authorList>
            <person name="Wang C.M."/>
            <person name="Zheng Y."/>
            <person name="Sakai Y."/>
            <person name="Toyoda A."/>
            <person name="Minakuchi Y."/>
            <person name="Abe K."/>
            <person name="Yokota A."/>
            <person name="Yabe S."/>
        </authorList>
    </citation>
    <scope>NUCLEOTIDE SEQUENCE [LARGE SCALE GENOMIC DNA]</scope>
    <source>
        <strain evidence="8">S-27</strain>
    </source>
</reference>
<dbReference type="OrthoDB" id="9801207at2"/>
<feature type="binding site" evidence="5">
    <location>
        <position position="105"/>
    </location>
    <ligand>
        <name>Zn(2+)</name>
        <dbReference type="ChEBI" id="CHEBI:29105"/>
    </ligand>
</feature>
<keyword evidence="5" id="KW-0342">GTP-binding</keyword>
<dbReference type="InterPro" id="IPR043133">
    <property type="entry name" value="GTP-CH-I_C/QueF"/>
</dbReference>
<dbReference type="UniPathway" id="UPA00848">
    <property type="reaction ID" value="UER00151"/>
</dbReference>
<comment type="pathway">
    <text evidence="2 5">Cofactor biosynthesis; 7,8-dihydroneopterin triphosphate biosynthesis; 7,8-dihydroneopterin triphosphate from GTP: step 1/1.</text>
</comment>
<comment type="subunit">
    <text evidence="5">Homopolymer.</text>
</comment>
<evidence type="ECO:0000256" key="4">
    <source>
        <dbReference type="ARBA" id="ARBA00022801"/>
    </source>
</evidence>
<dbReference type="EMBL" id="BIFQ01000002">
    <property type="protein sequence ID" value="GCE07933.1"/>
    <property type="molecule type" value="Genomic_DNA"/>
</dbReference>
<dbReference type="HAMAP" id="MF_00223">
    <property type="entry name" value="FolE"/>
    <property type="match status" value="1"/>
</dbReference>
<dbReference type="Proteomes" id="UP000287224">
    <property type="component" value="Unassembled WGS sequence"/>
</dbReference>
<keyword evidence="5" id="KW-0862">Zinc</keyword>
<keyword evidence="3 5" id="KW-0554">One-carbon metabolism</keyword>
<feature type="domain" description="GTP cyclohydrolase I" evidence="6">
    <location>
        <begin position="32"/>
        <end position="210"/>
    </location>
</feature>
<name>A0A401ZM48_9CHLR</name>
<dbReference type="Pfam" id="PF01227">
    <property type="entry name" value="GTP_cyclohydroI"/>
    <property type="match status" value="1"/>
</dbReference>
<gene>
    <name evidence="7" type="primary">folE_1</name>
    <name evidence="5" type="synonym">folE</name>
    <name evidence="7" type="ORF">KDAU_52620</name>
</gene>
<comment type="similarity">
    <text evidence="5">Belongs to the GTP cyclohydrolase I family.</text>
</comment>
<dbReference type="RefSeq" id="WP_160146135.1">
    <property type="nucleotide sequence ID" value="NZ_BIFQ01000002.1"/>
</dbReference>
<dbReference type="GO" id="GO:0005525">
    <property type="term" value="F:GTP binding"/>
    <property type="evidence" value="ECO:0007669"/>
    <property type="project" value="UniProtKB-KW"/>
</dbReference>
<evidence type="ECO:0000313" key="7">
    <source>
        <dbReference type="EMBL" id="GCE07933.1"/>
    </source>
</evidence>
<evidence type="ECO:0000256" key="5">
    <source>
        <dbReference type="HAMAP-Rule" id="MF_00223"/>
    </source>
</evidence>
<proteinExistence type="inferred from homology"/>
<keyword evidence="4 5" id="KW-0378">Hydrolase</keyword>
<dbReference type="EC" id="3.5.4.16" evidence="5"/>
<keyword evidence="5" id="KW-0547">Nucleotide-binding</keyword>
<dbReference type="PANTHER" id="PTHR11109:SF7">
    <property type="entry name" value="GTP CYCLOHYDROLASE 1"/>
    <property type="match status" value="1"/>
</dbReference>
<comment type="caution">
    <text evidence="7">The sequence shown here is derived from an EMBL/GenBank/DDBJ whole genome shotgun (WGS) entry which is preliminary data.</text>
</comment>
<dbReference type="GO" id="GO:0008270">
    <property type="term" value="F:zinc ion binding"/>
    <property type="evidence" value="ECO:0007669"/>
    <property type="project" value="UniProtKB-UniRule"/>
</dbReference>
<dbReference type="InterPro" id="IPR001474">
    <property type="entry name" value="GTP_CycHdrlase_I"/>
</dbReference>
<dbReference type="GO" id="GO:0003934">
    <property type="term" value="F:GTP cyclohydrolase I activity"/>
    <property type="evidence" value="ECO:0007669"/>
    <property type="project" value="UniProtKB-UniRule"/>
</dbReference>
<sequence>MALEYDIDEEQIQHALHLYPRHVSEEQMQTFERYMAEIFTAFGLDLNTPATRETPRRYIRALFDSTEGYEGDPKLLTVFETECRGGPDCRLSQVIEGPIHFYSLCEHHALPFHGHAYVGYIAHEHIIGISKLTRLVRLFARRFSVQERIGQQIADTLEEMLSPHGVAVYLEAHHLCTEMRGVRAVSPITRTTFWRGNYDTDASLRAEFFVACGLPRGGQT</sequence>
<dbReference type="PANTHER" id="PTHR11109">
    <property type="entry name" value="GTP CYCLOHYDROLASE I"/>
    <property type="match status" value="1"/>
</dbReference>
<evidence type="ECO:0000259" key="6">
    <source>
        <dbReference type="Pfam" id="PF01227"/>
    </source>
</evidence>
<dbReference type="GO" id="GO:0005737">
    <property type="term" value="C:cytoplasm"/>
    <property type="evidence" value="ECO:0007669"/>
    <property type="project" value="TreeGrafter"/>
</dbReference>
<dbReference type="FunFam" id="3.30.1130.10:FF:000001">
    <property type="entry name" value="GTP cyclohydrolase 1"/>
    <property type="match status" value="1"/>
</dbReference>
<dbReference type="InterPro" id="IPR020602">
    <property type="entry name" value="GTP_CycHdrlase_I_dom"/>
</dbReference>
<dbReference type="GO" id="GO:0006730">
    <property type="term" value="P:one-carbon metabolic process"/>
    <property type="evidence" value="ECO:0007669"/>
    <property type="project" value="UniProtKB-UniRule"/>
</dbReference>
<feature type="binding site" evidence="5">
    <location>
        <position position="108"/>
    </location>
    <ligand>
        <name>Zn(2+)</name>
        <dbReference type="ChEBI" id="CHEBI:29105"/>
    </ligand>
</feature>